<protein>
    <submittedName>
        <fullName evidence="1">Uncharacterized protein</fullName>
    </submittedName>
</protein>
<gene>
    <name evidence="1" type="ORF">P4447_07370</name>
</gene>
<proteinExistence type="predicted"/>
<reference evidence="1 2" key="1">
    <citation type="submission" date="2023-03" db="EMBL/GenBank/DDBJ databases">
        <title>Bacillus Genome Sequencing.</title>
        <authorList>
            <person name="Dunlap C."/>
        </authorList>
    </citation>
    <scope>NUCLEOTIDE SEQUENCE [LARGE SCALE GENOMIC DNA]</scope>
    <source>
        <strain evidence="1 2">B-14544</strain>
    </source>
</reference>
<dbReference type="RefSeq" id="WP_327967174.1">
    <property type="nucleotide sequence ID" value="NZ_JARMQG010000084.1"/>
</dbReference>
<dbReference type="EMBL" id="JARMQG010000084">
    <property type="protein sequence ID" value="MED3562271.1"/>
    <property type="molecule type" value="Genomic_DNA"/>
</dbReference>
<evidence type="ECO:0000313" key="1">
    <source>
        <dbReference type="EMBL" id="MED3562271.1"/>
    </source>
</evidence>
<sequence length="58" mass="7195">MEKKKYSIEEVVSFLEFKLESNTATYDQEQLYVDYKWNGKLKRNYTLKKTFKEMKEWS</sequence>
<organism evidence="1 2">
    <name type="scientific">Bacillus xiapuensis</name>
    <dbReference type="NCBI Taxonomy" id="2014075"/>
    <lineage>
        <taxon>Bacteria</taxon>
        <taxon>Bacillati</taxon>
        <taxon>Bacillota</taxon>
        <taxon>Bacilli</taxon>
        <taxon>Bacillales</taxon>
        <taxon>Bacillaceae</taxon>
        <taxon>Bacillus</taxon>
    </lineage>
</organism>
<evidence type="ECO:0000313" key="2">
    <source>
        <dbReference type="Proteomes" id="UP001330749"/>
    </source>
</evidence>
<comment type="caution">
    <text evidence="1">The sequence shown here is derived from an EMBL/GenBank/DDBJ whole genome shotgun (WGS) entry which is preliminary data.</text>
</comment>
<accession>A0ABU6N9W8</accession>
<keyword evidence="2" id="KW-1185">Reference proteome</keyword>
<dbReference type="Proteomes" id="UP001330749">
    <property type="component" value="Unassembled WGS sequence"/>
</dbReference>
<name>A0ABU6N9W8_9BACI</name>